<evidence type="ECO:0000313" key="4">
    <source>
        <dbReference type="Proteomes" id="UP000095413"/>
    </source>
</evidence>
<name>A0A174S6H5_9FIRM</name>
<feature type="region of interest" description="Disordered" evidence="1">
    <location>
        <begin position="65"/>
        <end position="110"/>
    </location>
</feature>
<keyword evidence="2" id="KW-0812">Transmembrane</keyword>
<organism evidence="3 4">
    <name type="scientific">Blautia obeum</name>
    <dbReference type="NCBI Taxonomy" id="40520"/>
    <lineage>
        <taxon>Bacteria</taxon>
        <taxon>Bacillati</taxon>
        <taxon>Bacillota</taxon>
        <taxon>Clostridia</taxon>
        <taxon>Lachnospirales</taxon>
        <taxon>Lachnospiraceae</taxon>
        <taxon>Blautia</taxon>
    </lineage>
</organism>
<evidence type="ECO:0000256" key="1">
    <source>
        <dbReference type="SAM" id="MobiDB-lite"/>
    </source>
</evidence>
<gene>
    <name evidence="3" type="ORF">ERS852533_03091</name>
</gene>
<evidence type="ECO:0000256" key="2">
    <source>
        <dbReference type="SAM" id="Phobius"/>
    </source>
</evidence>
<dbReference type="EMBL" id="CZBA01000023">
    <property type="protein sequence ID" value="CUP93322.1"/>
    <property type="molecule type" value="Genomic_DNA"/>
</dbReference>
<feature type="compositionally biased region" description="Basic and acidic residues" evidence="1">
    <location>
        <begin position="65"/>
        <end position="104"/>
    </location>
</feature>
<feature type="transmembrane region" description="Helical" evidence="2">
    <location>
        <begin position="37"/>
        <end position="55"/>
    </location>
</feature>
<reference evidence="3 4" key="1">
    <citation type="submission" date="2015-09" db="EMBL/GenBank/DDBJ databases">
        <authorList>
            <consortium name="Pathogen Informatics"/>
        </authorList>
    </citation>
    <scope>NUCLEOTIDE SEQUENCE [LARGE SCALE GENOMIC DNA]</scope>
    <source>
        <strain evidence="3 4">2789STDY5834921</strain>
    </source>
</reference>
<keyword evidence="2" id="KW-1133">Transmembrane helix</keyword>
<keyword evidence="2" id="KW-0472">Membrane</keyword>
<protein>
    <submittedName>
        <fullName evidence="3">Uncharacterized protein</fullName>
    </submittedName>
</protein>
<proteinExistence type="predicted"/>
<accession>A0A174S6H5</accession>
<evidence type="ECO:0000313" key="3">
    <source>
        <dbReference type="EMBL" id="CUP93322.1"/>
    </source>
</evidence>
<dbReference type="RefSeq" id="WP_055056806.1">
    <property type="nucleotide sequence ID" value="NZ_CAXSVI010000040.1"/>
</dbReference>
<dbReference type="AlphaFoldDB" id="A0A174S6H5"/>
<sequence length="206" mass="23937">MMEEMNKWLSAHKQLCVITGIFGLLVSPFLWPVFLAVIIQSLSLVIPVAAGLFFYEKFIMKKDKEETNENDDDNKQQKKHADARKVHADAEKTEDLPKNHEKGSETVNFDNQEKQARCRAQAAIWYENEGFERIQAIRKTLESENRNRFSVNREGICSISIGKRKYRRVGILKGYPFGQTEVIREKLKKDGFITSMGCNNYLWISW</sequence>
<dbReference type="Proteomes" id="UP000095413">
    <property type="component" value="Unassembled WGS sequence"/>
</dbReference>
<dbReference type="OrthoDB" id="1857940at2"/>